<keyword evidence="1" id="KW-0812">Transmembrane</keyword>
<keyword evidence="1" id="KW-0472">Membrane</keyword>
<organism evidence="2">
    <name type="scientific">Rhizophora mucronata</name>
    <name type="common">Asiatic mangrove</name>
    <dbReference type="NCBI Taxonomy" id="61149"/>
    <lineage>
        <taxon>Eukaryota</taxon>
        <taxon>Viridiplantae</taxon>
        <taxon>Streptophyta</taxon>
        <taxon>Embryophyta</taxon>
        <taxon>Tracheophyta</taxon>
        <taxon>Spermatophyta</taxon>
        <taxon>Magnoliopsida</taxon>
        <taxon>eudicotyledons</taxon>
        <taxon>Gunneridae</taxon>
        <taxon>Pentapetalae</taxon>
        <taxon>rosids</taxon>
        <taxon>fabids</taxon>
        <taxon>Malpighiales</taxon>
        <taxon>Rhizophoraceae</taxon>
        <taxon>Rhizophora</taxon>
    </lineage>
</organism>
<dbReference type="AlphaFoldDB" id="A0A2P2MZB4"/>
<keyword evidence="1" id="KW-1133">Transmembrane helix</keyword>
<feature type="transmembrane region" description="Helical" evidence="1">
    <location>
        <begin position="15"/>
        <end position="41"/>
    </location>
</feature>
<evidence type="ECO:0000313" key="2">
    <source>
        <dbReference type="EMBL" id="MBX35555.1"/>
    </source>
</evidence>
<evidence type="ECO:0000256" key="1">
    <source>
        <dbReference type="SAM" id="Phobius"/>
    </source>
</evidence>
<dbReference type="EMBL" id="GGEC01055071">
    <property type="protein sequence ID" value="MBX35555.1"/>
    <property type="molecule type" value="Transcribed_RNA"/>
</dbReference>
<proteinExistence type="predicted"/>
<reference evidence="2" key="1">
    <citation type="submission" date="2018-02" db="EMBL/GenBank/DDBJ databases">
        <title>Rhizophora mucronata_Transcriptome.</title>
        <authorList>
            <person name="Meera S.P."/>
            <person name="Sreeshan A."/>
            <person name="Augustine A."/>
        </authorList>
    </citation>
    <scope>NUCLEOTIDE SEQUENCE</scope>
    <source>
        <tissue evidence="2">Leaf</tissue>
    </source>
</reference>
<protein>
    <submittedName>
        <fullName evidence="2">Uncharacterized protein</fullName>
    </submittedName>
</protein>
<accession>A0A2P2MZB4</accession>
<name>A0A2P2MZB4_RHIMU</name>
<sequence length="75" mass="8783">MPGGFPLEMLSDIKLYIPFLLLHVQFIIDNGCYCCLSRFLIFKAYLLKLAFEEKFFILNLVEDTLNCYFVYLLSG</sequence>